<name>A0A8S5MI65_9CAUD</name>
<protein>
    <recommendedName>
        <fullName evidence="2">HK97 gp10 family phage protein</fullName>
    </recommendedName>
</protein>
<dbReference type="EMBL" id="BK014911">
    <property type="protein sequence ID" value="DAD82057.1"/>
    <property type="molecule type" value="Genomic_DNA"/>
</dbReference>
<evidence type="ECO:0008006" key="2">
    <source>
        <dbReference type="Google" id="ProtNLM"/>
    </source>
</evidence>
<sequence length="152" mass="17301">MADFDFDFPDNFLSELLETDFDELAEDMLTEAAPIYKDAIKKSMKSTILHEGESEMVESVTARKPKKCKNGAWLVHIGPSGNSKNTYTVKNGKGQRTARRYPVSNILKAIWKEYGISGRQAPRPWLQRAKNDADAKIMNRMQEIYNRKVGAE</sequence>
<accession>A0A8S5MI65</accession>
<organism evidence="1">
    <name type="scientific">Siphoviridae sp. ctkL634</name>
    <dbReference type="NCBI Taxonomy" id="2826442"/>
    <lineage>
        <taxon>Viruses</taxon>
        <taxon>Duplodnaviria</taxon>
        <taxon>Heunggongvirae</taxon>
        <taxon>Uroviricota</taxon>
        <taxon>Caudoviricetes</taxon>
    </lineage>
</organism>
<proteinExistence type="predicted"/>
<reference evidence="1" key="1">
    <citation type="journal article" date="2021" name="Proc. Natl. Acad. Sci. U.S.A.">
        <title>A Catalog of Tens of Thousands of Viruses from Human Metagenomes Reveals Hidden Associations with Chronic Diseases.</title>
        <authorList>
            <person name="Tisza M.J."/>
            <person name="Buck C.B."/>
        </authorList>
    </citation>
    <scope>NUCLEOTIDE SEQUENCE</scope>
    <source>
        <strain evidence="1">CtkL634</strain>
    </source>
</reference>
<evidence type="ECO:0000313" key="1">
    <source>
        <dbReference type="EMBL" id="DAD82057.1"/>
    </source>
</evidence>